<organism evidence="1 2">
    <name type="scientific">Dentiscutata heterogama</name>
    <dbReference type="NCBI Taxonomy" id="1316150"/>
    <lineage>
        <taxon>Eukaryota</taxon>
        <taxon>Fungi</taxon>
        <taxon>Fungi incertae sedis</taxon>
        <taxon>Mucoromycota</taxon>
        <taxon>Glomeromycotina</taxon>
        <taxon>Glomeromycetes</taxon>
        <taxon>Diversisporales</taxon>
        <taxon>Gigasporaceae</taxon>
        <taxon>Dentiscutata</taxon>
    </lineage>
</organism>
<comment type="caution">
    <text evidence="1">The sequence shown here is derived from an EMBL/GenBank/DDBJ whole genome shotgun (WGS) entry which is preliminary data.</text>
</comment>
<reference evidence="1" key="1">
    <citation type="submission" date="2021-06" db="EMBL/GenBank/DDBJ databases">
        <authorList>
            <person name="Kallberg Y."/>
            <person name="Tangrot J."/>
            <person name="Rosling A."/>
        </authorList>
    </citation>
    <scope>NUCLEOTIDE SEQUENCE</scope>
    <source>
        <strain evidence="1">IL203A</strain>
    </source>
</reference>
<gene>
    <name evidence="1" type="ORF">DHETER_LOCUS15010</name>
</gene>
<protein>
    <submittedName>
        <fullName evidence="1">2599_t:CDS:1</fullName>
    </submittedName>
</protein>
<dbReference type="EMBL" id="CAJVPU010049136">
    <property type="protein sequence ID" value="CAG8756876.1"/>
    <property type="molecule type" value="Genomic_DNA"/>
</dbReference>
<keyword evidence="2" id="KW-1185">Reference proteome</keyword>
<name>A0ACA9QKL4_9GLOM</name>
<proteinExistence type="predicted"/>
<sequence length="71" mass="8085">MPKQKTVCCPRIYKDKNGSISSIRGNITAKFKFYEKNIIKKSDNQITASLATVILQNSDEKMNIVTFELET</sequence>
<feature type="non-terminal residue" evidence="1">
    <location>
        <position position="71"/>
    </location>
</feature>
<evidence type="ECO:0000313" key="1">
    <source>
        <dbReference type="EMBL" id="CAG8756876.1"/>
    </source>
</evidence>
<dbReference type="Proteomes" id="UP000789702">
    <property type="component" value="Unassembled WGS sequence"/>
</dbReference>
<accession>A0ACA9QKL4</accession>
<evidence type="ECO:0000313" key="2">
    <source>
        <dbReference type="Proteomes" id="UP000789702"/>
    </source>
</evidence>